<feature type="chain" id="PRO_5039927601" evidence="1">
    <location>
        <begin position="21"/>
        <end position="530"/>
    </location>
</feature>
<keyword evidence="1" id="KW-0732">Signal</keyword>
<evidence type="ECO:0000256" key="1">
    <source>
        <dbReference type="SAM" id="SignalP"/>
    </source>
</evidence>
<reference evidence="2 3" key="1">
    <citation type="journal article" date="2018" name="PLoS ONE">
        <title>The draft genome of Kipferlia bialata reveals reductive genome evolution in fornicate parasites.</title>
        <authorList>
            <person name="Tanifuji G."/>
            <person name="Takabayashi S."/>
            <person name="Kume K."/>
            <person name="Takagi M."/>
            <person name="Nakayama T."/>
            <person name="Kamikawa R."/>
            <person name="Inagaki Y."/>
            <person name="Hashimoto T."/>
        </authorList>
    </citation>
    <scope>NUCLEOTIDE SEQUENCE [LARGE SCALE GENOMIC DNA]</scope>
    <source>
        <strain evidence="2">NY0173</strain>
    </source>
</reference>
<proteinExistence type="predicted"/>
<dbReference type="Proteomes" id="UP000265618">
    <property type="component" value="Unassembled WGS sequence"/>
</dbReference>
<evidence type="ECO:0000313" key="3">
    <source>
        <dbReference type="Proteomes" id="UP000265618"/>
    </source>
</evidence>
<dbReference type="AlphaFoldDB" id="A0A9K3GHE0"/>
<accession>A0A9K3GHE0</accession>
<name>A0A9K3GHE0_9EUKA</name>
<comment type="caution">
    <text evidence="2">The sequence shown here is derived from an EMBL/GenBank/DDBJ whole genome shotgun (WGS) entry which is preliminary data.</text>
</comment>
<evidence type="ECO:0000313" key="2">
    <source>
        <dbReference type="EMBL" id="GIQ82271.1"/>
    </source>
</evidence>
<protein>
    <submittedName>
        <fullName evidence="2">Uncharacterized protein</fullName>
    </submittedName>
</protein>
<keyword evidence="3" id="KW-1185">Reference proteome</keyword>
<organism evidence="2 3">
    <name type="scientific">Kipferlia bialata</name>
    <dbReference type="NCBI Taxonomy" id="797122"/>
    <lineage>
        <taxon>Eukaryota</taxon>
        <taxon>Metamonada</taxon>
        <taxon>Carpediemonas-like organisms</taxon>
        <taxon>Kipferlia</taxon>
    </lineage>
</organism>
<sequence length="530" mass="56236">MHTLSVCLALACVLACCVCAFNDAGPCIHALADGELKKGDAVIVNPDGTVSSVQGSDPGYDSVETDIKPKTKAGSTSAYHFNAAYSECLDMHVVTFYDGSYTEAFMINSTSPIEWYTPTISSPVDRDISTLTVVPNSAEFILAYCSDFSTSNHCAATVLTTGYTHDVYHSAQTFFGDENVPVYSLSSCSDTYSDTNPLAYTVEGSEPGLYSIHVLTSRAMGPDTIEFGSRSVIDDATHDADSVQISVTSDGTLCVSFIDTDGYAGVVIGEVMFDWSVALYTGVQQIGITPFSDMSVTATNTGLVVCGVTSNHSPSCSPCRVDTDSHHVITGQWQSMSLYTDGGDKLVVDAVDVAWDSVSSTVLLLGTGYHGLVHMGISRLGLIEDAGTRVSFSESETYYTVEDSDRQIQQILGEGGLGSQLILIDPIPTDGTGSAYPLTAVTYTHESTNLTKSNLVGMADGNYSHGQLVTVNTIGATNDGQWALTAGERYCVTESGDLSVISDDTYTGDRDSLCVETGRAITSNQMLITL</sequence>
<dbReference type="EMBL" id="BDIP01000641">
    <property type="protein sequence ID" value="GIQ82271.1"/>
    <property type="molecule type" value="Genomic_DNA"/>
</dbReference>
<gene>
    <name evidence="2" type="ORF">KIPB_003376</name>
</gene>
<feature type="signal peptide" evidence="1">
    <location>
        <begin position="1"/>
        <end position="20"/>
    </location>
</feature>